<protein>
    <recommendedName>
        <fullName evidence="3">Restriction endonuclease type IV Mrr domain-containing protein</fullName>
    </recommendedName>
</protein>
<gene>
    <name evidence="1" type="ORF">AU252_20415</name>
</gene>
<reference evidence="1 2" key="1">
    <citation type="submission" date="2015-12" db="EMBL/GenBank/DDBJ databases">
        <authorList>
            <person name="Shamseldin A."/>
            <person name="Moawad H."/>
            <person name="Abd El-Rahim W.M."/>
            <person name="Sadowsky M.J."/>
        </authorList>
    </citation>
    <scope>NUCLEOTIDE SEQUENCE [LARGE SCALE GENOMIC DNA]</scope>
    <source>
        <strain evidence="1 2">Ar51</strain>
    </source>
</reference>
<accession>A0A0U3PCJ3</accession>
<dbReference type="Proteomes" id="UP000065151">
    <property type="component" value="Chromosome"/>
</dbReference>
<evidence type="ECO:0008006" key="3">
    <source>
        <dbReference type="Google" id="ProtNLM"/>
    </source>
</evidence>
<evidence type="ECO:0000313" key="2">
    <source>
        <dbReference type="Proteomes" id="UP000065151"/>
    </source>
</evidence>
<dbReference type="KEGG" id="psul:AU252_20415"/>
<name>A0A0U3PCJ3_9MICC</name>
<dbReference type="AlphaFoldDB" id="A0A0U3PCJ3"/>
<proteinExistence type="predicted"/>
<evidence type="ECO:0000313" key="1">
    <source>
        <dbReference type="EMBL" id="ALV43232.1"/>
    </source>
</evidence>
<dbReference type="EMBL" id="CP013747">
    <property type="protein sequence ID" value="ALV43232.1"/>
    <property type="molecule type" value="Genomic_DNA"/>
</dbReference>
<sequence length="573" mass="63679">MATDWAHLAAYGGEYFEDFVAACLLQRFPKGWHTKPGRGDGGVDFLHPTPNGYVIYQVKKFAGPLTTSQETQVKNSWARFNKKYVDKGKKIARYHLVTAWTPTDKAREWFIGDVTSAALFERQWEGTAFLNGLAGDFPGTFAHFFDGPNPLERLVTQKAMLASVPPSEAESMSFVDSVTDRHAVLQDLLDVTSPHYFVNPSIRMANADGGIPFPTGEPGVVHRFEAIDDRRYRVISIVPKHSQATEIDPITIHINFQPVPGTSEETELFEWRTWGVPFQSVTAETFQSGGPLSDETPMTGTLQMIPEARSDQSWPPMNLERDGVRDDHIDFDVTTVTRGIVGEGIRVVAESASKILQIELRLSSSGAGSTQSIDLTGIAGKLPTEVEPQLRLLVGGEMPTRYVFRAEGQVLSVVSLDDVEWMRALHSLAQDLATLQAFVLEKEIVFPTLREIHPDQRTYIAHLAAVVRGEPQEVPWSNLTLTAERDKPEEFQRFTGRGHLVIAGLPTAFTLGQDEYRLITPIQHVYSHPSAPAGFDFAVVRKGDELTLVEGPHSKLTLSLPSEAFSEPYVWIQ</sequence>
<organism evidence="1">
    <name type="scientific">Pseudarthrobacter sulfonivorans</name>
    <dbReference type="NCBI Taxonomy" id="121292"/>
    <lineage>
        <taxon>Bacteria</taxon>
        <taxon>Bacillati</taxon>
        <taxon>Actinomycetota</taxon>
        <taxon>Actinomycetes</taxon>
        <taxon>Micrococcales</taxon>
        <taxon>Micrococcaceae</taxon>
        <taxon>Pseudarthrobacter</taxon>
    </lineage>
</organism>